<organism evidence="2 3">
    <name type="scientific">Trichogramma brassicae</name>
    <dbReference type="NCBI Taxonomy" id="86971"/>
    <lineage>
        <taxon>Eukaryota</taxon>
        <taxon>Metazoa</taxon>
        <taxon>Ecdysozoa</taxon>
        <taxon>Arthropoda</taxon>
        <taxon>Hexapoda</taxon>
        <taxon>Insecta</taxon>
        <taxon>Pterygota</taxon>
        <taxon>Neoptera</taxon>
        <taxon>Endopterygota</taxon>
        <taxon>Hymenoptera</taxon>
        <taxon>Apocrita</taxon>
        <taxon>Proctotrupomorpha</taxon>
        <taxon>Chalcidoidea</taxon>
        <taxon>Trichogrammatidae</taxon>
        <taxon>Trichogramma</taxon>
    </lineage>
</organism>
<dbReference type="Proteomes" id="UP000479190">
    <property type="component" value="Unassembled WGS sequence"/>
</dbReference>
<feature type="non-terminal residue" evidence="2">
    <location>
        <position position="66"/>
    </location>
</feature>
<keyword evidence="3" id="KW-1185">Reference proteome</keyword>
<protein>
    <submittedName>
        <fullName evidence="2">Uncharacterized protein</fullName>
    </submittedName>
</protein>
<reference evidence="2 3" key="1">
    <citation type="submission" date="2020-02" db="EMBL/GenBank/DDBJ databases">
        <authorList>
            <person name="Ferguson B K."/>
        </authorList>
    </citation>
    <scope>NUCLEOTIDE SEQUENCE [LARGE SCALE GENOMIC DNA]</scope>
</reference>
<proteinExistence type="predicted"/>
<accession>A0A6H5JAL1</accession>
<gene>
    <name evidence="2" type="ORF">TBRA_LOCUS16767</name>
</gene>
<evidence type="ECO:0000256" key="1">
    <source>
        <dbReference type="SAM" id="MobiDB-lite"/>
    </source>
</evidence>
<dbReference type="EMBL" id="CADCXV010001552">
    <property type="protein sequence ID" value="CAB0045231.1"/>
    <property type="molecule type" value="Genomic_DNA"/>
</dbReference>
<evidence type="ECO:0000313" key="2">
    <source>
        <dbReference type="EMBL" id="CAB0045231.1"/>
    </source>
</evidence>
<sequence>MPGARYTVSRAGERGGPSGAGVADTMRRQSGSEQTGGGRTLRPAEVRQGAWPAFPGNGQMRRLSLE</sequence>
<feature type="region of interest" description="Disordered" evidence="1">
    <location>
        <begin position="1"/>
        <end position="66"/>
    </location>
</feature>
<dbReference type="AlphaFoldDB" id="A0A6H5JAL1"/>
<name>A0A6H5JAL1_9HYME</name>
<evidence type="ECO:0000313" key="3">
    <source>
        <dbReference type="Proteomes" id="UP000479190"/>
    </source>
</evidence>